<keyword evidence="4" id="KW-1185">Reference proteome</keyword>
<feature type="region of interest" description="Disordered" evidence="1">
    <location>
        <begin position="284"/>
        <end position="385"/>
    </location>
</feature>
<sequence length="385" mass="40303">MADTAAEKVLSRKASAARRAVEAHGMSVEKAFRRALARTAEEAWNLALIARNARQARRDQDETAALLDSGEMILLLDGPDEMTGFALLDRQTVTALVEVQTLGLVTDLDPDDRRLTPTDAAISAPLVDGALERLADYLVDDPAGAQVAGYAFGAMIDSARIASNLLTAPSYRVFEAELELAGGLRRGRIALLLPERAPARRSAPAAGPARHEDLMLTLPARVDVVLARVKMSFAAACELAPGSLIPLPAEALTGAEIVAGGRHRVLTGTLGQMNGQRAFRVGERTGAGTSETAPGTAEHGPDRAADASAHDPAAPPPAAMDWPTDEIAAGPSPEPATATPSVAMDLPDFPDLPPLDFDEATVADEDADPLAGFASPLDDLDLPQD</sequence>
<feature type="compositionally biased region" description="Basic and acidic residues" evidence="1">
    <location>
        <begin position="299"/>
        <end position="309"/>
    </location>
</feature>
<feature type="domain" description="Flagellar motor switch protein FliN-like C-terminal" evidence="2">
    <location>
        <begin position="216"/>
        <end position="283"/>
    </location>
</feature>
<dbReference type="SUPFAM" id="SSF101801">
    <property type="entry name" value="Surface presentation of antigens (SPOA)"/>
    <property type="match status" value="1"/>
</dbReference>
<reference evidence="3 4" key="1">
    <citation type="journal article" date="2014" name="Antonie Van Leeuwenhoek">
        <title>Roseivivax atlanticus sp. nov., isolated from surface seawater of the Atlantic Ocean.</title>
        <authorList>
            <person name="Li G."/>
            <person name="Lai Q."/>
            <person name="Liu X."/>
            <person name="Sun F."/>
            <person name="Shao Z."/>
        </authorList>
    </citation>
    <scope>NUCLEOTIDE SEQUENCE [LARGE SCALE GENOMIC DNA]</scope>
    <source>
        <strain evidence="3 4">22II-s10s</strain>
    </source>
</reference>
<evidence type="ECO:0000313" key="4">
    <source>
        <dbReference type="Proteomes" id="UP000019063"/>
    </source>
</evidence>
<dbReference type="Proteomes" id="UP000019063">
    <property type="component" value="Unassembled WGS sequence"/>
</dbReference>
<feature type="compositionally biased region" description="Acidic residues" evidence="1">
    <location>
        <begin position="356"/>
        <end position="368"/>
    </location>
</feature>
<accession>W4HH57</accession>
<dbReference type="InterPro" id="IPR001543">
    <property type="entry name" value="FliN-like_C"/>
</dbReference>
<proteinExistence type="predicted"/>
<evidence type="ECO:0000313" key="3">
    <source>
        <dbReference type="EMBL" id="ETW11738.1"/>
    </source>
</evidence>
<gene>
    <name evidence="3" type="ORF">ATO8_15863</name>
</gene>
<evidence type="ECO:0000259" key="2">
    <source>
        <dbReference type="Pfam" id="PF01052"/>
    </source>
</evidence>
<dbReference type="STRING" id="1379903.ATO8_15863"/>
<dbReference type="Gene3D" id="2.30.330.10">
    <property type="entry name" value="SpoA-like"/>
    <property type="match status" value="1"/>
</dbReference>
<comment type="caution">
    <text evidence="3">The sequence shown here is derived from an EMBL/GenBank/DDBJ whole genome shotgun (WGS) entry which is preliminary data.</text>
</comment>
<dbReference type="EMBL" id="AQQW01000010">
    <property type="protein sequence ID" value="ETW11738.1"/>
    <property type="molecule type" value="Genomic_DNA"/>
</dbReference>
<dbReference type="RefSeq" id="WP_051487820.1">
    <property type="nucleotide sequence ID" value="NZ_AQQW01000010.1"/>
</dbReference>
<evidence type="ECO:0000256" key="1">
    <source>
        <dbReference type="SAM" id="MobiDB-lite"/>
    </source>
</evidence>
<dbReference type="AlphaFoldDB" id="W4HH57"/>
<dbReference type="InterPro" id="IPR036429">
    <property type="entry name" value="SpoA-like_sf"/>
</dbReference>
<name>W4HH57_9RHOB</name>
<dbReference type="Pfam" id="PF01052">
    <property type="entry name" value="FliMN_C"/>
    <property type="match status" value="1"/>
</dbReference>
<protein>
    <submittedName>
        <fullName evidence="3">Surface presentation of antigens (SPOA) protein</fullName>
    </submittedName>
</protein>
<organism evidence="3 4">
    <name type="scientific">Roseivivax marinus</name>
    <dbReference type="NCBI Taxonomy" id="1379903"/>
    <lineage>
        <taxon>Bacteria</taxon>
        <taxon>Pseudomonadati</taxon>
        <taxon>Pseudomonadota</taxon>
        <taxon>Alphaproteobacteria</taxon>
        <taxon>Rhodobacterales</taxon>
        <taxon>Roseobacteraceae</taxon>
        <taxon>Roseivivax</taxon>
    </lineage>
</organism>
<dbReference type="eggNOG" id="COG1868">
    <property type="taxonomic scope" value="Bacteria"/>
</dbReference>